<gene>
    <name evidence="1" type="ORF">CR513_53574</name>
</gene>
<organism evidence="1 2">
    <name type="scientific">Mucuna pruriens</name>
    <name type="common">Velvet bean</name>
    <name type="synonym">Dolichos pruriens</name>
    <dbReference type="NCBI Taxonomy" id="157652"/>
    <lineage>
        <taxon>Eukaryota</taxon>
        <taxon>Viridiplantae</taxon>
        <taxon>Streptophyta</taxon>
        <taxon>Embryophyta</taxon>
        <taxon>Tracheophyta</taxon>
        <taxon>Spermatophyta</taxon>
        <taxon>Magnoliopsida</taxon>
        <taxon>eudicotyledons</taxon>
        <taxon>Gunneridae</taxon>
        <taxon>Pentapetalae</taxon>
        <taxon>rosids</taxon>
        <taxon>fabids</taxon>
        <taxon>Fabales</taxon>
        <taxon>Fabaceae</taxon>
        <taxon>Papilionoideae</taxon>
        <taxon>50 kb inversion clade</taxon>
        <taxon>NPAAA clade</taxon>
        <taxon>indigoferoid/millettioid clade</taxon>
        <taxon>Phaseoleae</taxon>
        <taxon>Mucuna</taxon>
    </lineage>
</organism>
<dbReference type="EMBL" id="QJKJ01012944">
    <property type="protein sequence ID" value="RDX67541.1"/>
    <property type="molecule type" value="Genomic_DNA"/>
</dbReference>
<proteinExistence type="predicted"/>
<keyword evidence="2" id="KW-1185">Reference proteome</keyword>
<reference evidence="1" key="1">
    <citation type="submission" date="2018-05" db="EMBL/GenBank/DDBJ databases">
        <title>Draft genome of Mucuna pruriens seed.</title>
        <authorList>
            <person name="Nnadi N.E."/>
            <person name="Vos R."/>
            <person name="Hasami M.H."/>
            <person name="Devisetty U.K."/>
            <person name="Aguiy J.C."/>
        </authorList>
    </citation>
    <scope>NUCLEOTIDE SEQUENCE [LARGE SCALE GENOMIC DNA]</scope>
    <source>
        <strain evidence="1">JCA_2017</strain>
    </source>
</reference>
<feature type="non-terminal residue" evidence="1">
    <location>
        <position position="1"/>
    </location>
</feature>
<evidence type="ECO:0000313" key="1">
    <source>
        <dbReference type="EMBL" id="RDX67541.1"/>
    </source>
</evidence>
<comment type="caution">
    <text evidence="1">The sequence shown here is derived from an EMBL/GenBank/DDBJ whole genome shotgun (WGS) entry which is preliminary data.</text>
</comment>
<sequence>MELLPLLLKEKLLDTVPLRLVELAYPRSYDPNTKCDFHGGVIGHPTEKCWGFEAQDHGPNVKNNPLPAHKGISINAISHEDWEEESKEV</sequence>
<accession>A0A371ENA3</accession>
<evidence type="ECO:0000313" key="2">
    <source>
        <dbReference type="Proteomes" id="UP000257109"/>
    </source>
</evidence>
<protein>
    <submittedName>
        <fullName evidence="1">Uncharacterized protein</fullName>
    </submittedName>
</protein>
<dbReference type="AlphaFoldDB" id="A0A371ENA3"/>
<dbReference type="Proteomes" id="UP000257109">
    <property type="component" value="Unassembled WGS sequence"/>
</dbReference>
<name>A0A371ENA3_MUCPR</name>